<reference evidence="1 2" key="1">
    <citation type="submission" date="2016-05" db="EMBL/GenBank/DDBJ databases">
        <title>Complete Genome and Methylome Analysis of Psychrotrophic Bacterial Isolates from Antarctic Lake Untersee.</title>
        <authorList>
            <person name="Fomenkov A."/>
            <person name="Akimov V.N."/>
            <person name="Vasilyeva L.V."/>
            <person name="Andersen D."/>
            <person name="Vincze T."/>
            <person name="Roberts R.J."/>
        </authorList>
    </citation>
    <scope>NUCLEOTIDE SEQUENCE [LARGE SCALE GENOMIC DNA]</scope>
    <source>
        <strain evidence="1 2">U14-5</strain>
    </source>
</reference>
<organism evidence="1 2">
    <name type="scientific">Roseomonas gilardii</name>
    <dbReference type="NCBI Taxonomy" id="257708"/>
    <lineage>
        <taxon>Bacteria</taxon>
        <taxon>Pseudomonadati</taxon>
        <taxon>Pseudomonadota</taxon>
        <taxon>Alphaproteobacteria</taxon>
        <taxon>Acetobacterales</taxon>
        <taxon>Roseomonadaceae</taxon>
        <taxon>Roseomonas</taxon>
    </lineage>
</organism>
<sequence length="164" mass="17890">MNTPPLSAEELLNAAIHLGSAEAKIVVADAARWSRQHQADVVSLQAVGEWTLSQHIERVLEPVITDEALLRHMSDILAADAFDGAREDPEGDLGLIAISDRALDYLHSLFVVQASEARRKKDPDGARFACDICECICEQPGAVAMMHSALCPLLGHNWRQEDGI</sequence>
<evidence type="ECO:0000313" key="2">
    <source>
        <dbReference type="Proteomes" id="UP000185494"/>
    </source>
</evidence>
<dbReference type="EMBL" id="CP015583">
    <property type="protein sequence ID" value="APT57800.1"/>
    <property type="molecule type" value="Genomic_DNA"/>
</dbReference>
<dbReference type="AlphaFoldDB" id="A0A1L7AGF7"/>
<dbReference type="KEGG" id="rgi:RGI145_12435"/>
<name>A0A1L7AGF7_9PROT</name>
<proteinExistence type="predicted"/>
<dbReference type="Proteomes" id="UP000185494">
    <property type="component" value="Chromosome 1"/>
</dbReference>
<dbReference type="STRING" id="257708.RGI145_12435"/>
<gene>
    <name evidence="1" type="ORF">RGI145_12435</name>
</gene>
<accession>A0A1L7AGF7</accession>
<protein>
    <submittedName>
        <fullName evidence="1">Uncharacterized protein</fullName>
    </submittedName>
</protein>
<evidence type="ECO:0000313" key="1">
    <source>
        <dbReference type="EMBL" id="APT57800.1"/>
    </source>
</evidence>